<feature type="transmembrane region" description="Helical" evidence="4">
    <location>
        <begin position="328"/>
        <end position="347"/>
    </location>
</feature>
<dbReference type="Proteomes" id="UP000639396">
    <property type="component" value="Unassembled WGS sequence"/>
</dbReference>
<dbReference type="InterPro" id="IPR050768">
    <property type="entry name" value="UPF0353/GerABKA_families"/>
</dbReference>
<protein>
    <submittedName>
        <fullName evidence="5">Spore germination protein</fullName>
    </submittedName>
</protein>
<dbReference type="RefSeq" id="WP_190930870.1">
    <property type="nucleotide sequence ID" value="NZ_JACXJA010000039.1"/>
</dbReference>
<dbReference type="EMBL" id="JACXJA010000039">
    <property type="protein sequence ID" value="MBD2865245.1"/>
    <property type="molecule type" value="Genomic_DNA"/>
</dbReference>
<sequence length="561" mass="62010">MSYKFRQPIALSDLLKRRAKRFQAELDSRYEKSVSAYEHLPLTGDLDTNVEAVRSIFGNSSDLVIRRFLVAKGKLQAAVIFFDGLTNTETINENIIQPLMAAGSLPDSESALSSSTDWLDKTGIPIGELHHTDRLNRVIRTILSGDSVLLLEGSDTAILLNSKGWERRGIDEPRTESVVRGPRDGFTETLCINTALIRRRLRDPNLRIQYITVGRRSNTDVAVVHVEGLTNPQIVEEVVTRIRAIDIDAALESGYLEQVIEDSHWTPFPLIQNTERPDKATANLLEGKVIVICDGTPFVLIAPAVFAQFYHSPEDYYERFLIGTLIRLIRVVSMAMALLLPSLYIAFSSFHPEMIPSRLVIAMAAGRSTVPFPSIVEAFLMEVTMEILREASVRLPGPIGPTIGIVGALVVGQAAVQAGIVSPIMVIIVALTTIGSFAAPSYSAAIALRMLRFPMMVAAAFFGLYGIMLLLILIIIHLCSLKSFGVPYLAPLTPSRFGDLKDTFLRAPFQWMTMRPTIFKPKDKRRASRNAREAGGGQHGSDNRQQHGQRYSDNGGPEQAR</sequence>
<dbReference type="GO" id="GO:0009847">
    <property type="term" value="P:spore germination"/>
    <property type="evidence" value="ECO:0007669"/>
    <property type="project" value="InterPro"/>
</dbReference>
<evidence type="ECO:0000313" key="5">
    <source>
        <dbReference type="EMBL" id="MBD2865245.1"/>
    </source>
</evidence>
<keyword evidence="2 4" id="KW-0472">Membrane</keyword>
<evidence type="ECO:0000256" key="1">
    <source>
        <dbReference type="ARBA" id="ARBA00005278"/>
    </source>
</evidence>
<organism evidence="5 6">
    <name type="scientific">Paenibacillus oceani</name>
    <dbReference type="NCBI Taxonomy" id="2772510"/>
    <lineage>
        <taxon>Bacteria</taxon>
        <taxon>Bacillati</taxon>
        <taxon>Bacillota</taxon>
        <taxon>Bacilli</taxon>
        <taxon>Bacillales</taxon>
        <taxon>Paenibacillaceae</taxon>
        <taxon>Paenibacillus</taxon>
    </lineage>
</organism>
<name>A0A927CCS5_9BACL</name>
<feature type="transmembrane region" description="Helical" evidence="4">
    <location>
        <begin position="420"/>
        <end position="445"/>
    </location>
</feature>
<dbReference type="GO" id="GO:0016020">
    <property type="term" value="C:membrane"/>
    <property type="evidence" value="ECO:0007669"/>
    <property type="project" value="InterPro"/>
</dbReference>
<evidence type="ECO:0000313" key="6">
    <source>
        <dbReference type="Proteomes" id="UP000639396"/>
    </source>
</evidence>
<comment type="caution">
    <text evidence="5">The sequence shown here is derived from an EMBL/GenBank/DDBJ whole genome shotgun (WGS) entry which is preliminary data.</text>
</comment>
<keyword evidence="4" id="KW-0812">Transmembrane</keyword>
<proteinExistence type="inferred from homology"/>
<feature type="region of interest" description="Disordered" evidence="3">
    <location>
        <begin position="522"/>
        <end position="561"/>
    </location>
</feature>
<evidence type="ECO:0000256" key="2">
    <source>
        <dbReference type="ARBA" id="ARBA00023136"/>
    </source>
</evidence>
<feature type="transmembrane region" description="Helical" evidence="4">
    <location>
        <begin position="393"/>
        <end position="414"/>
    </location>
</feature>
<evidence type="ECO:0000256" key="3">
    <source>
        <dbReference type="SAM" id="MobiDB-lite"/>
    </source>
</evidence>
<accession>A0A927CCS5</accession>
<dbReference type="InterPro" id="IPR004995">
    <property type="entry name" value="Spore_Ger"/>
</dbReference>
<feature type="transmembrane region" description="Helical" evidence="4">
    <location>
        <begin position="457"/>
        <end position="478"/>
    </location>
</feature>
<reference evidence="5" key="1">
    <citation type="submission" date="2020-09" db="EMBL/GenBank/DDBJ databases">
        <title>A novel bacterium of genus Paenibacillus, isolated from South China Sea.</title>
        <authorList>
            <person name="Huang H."/>
            <person name="Mo K."/>
            <person name="Hu Y."/>
        </authorList>
    </citation>
    <scope>NUCLEOTIDE SEQUENCE</scope>
    <source>
        <strain evidence="5">IB182363</strain>
    </source>
</reference>
<keyword evidence="4" id="KW-1133">Transmembrane helix</keyword>
<dbReference type="PIRSF" id="PIRSF005690">
    <property type="entry name" value="GerBA"/>
    <property type="match status" value="1"/>
</dbReference>
<comment type="similarity">
    <text evidence="1">Belongs to the GerABKA family.</text>
</comment>
<keyword evidence="6" id="KW-1185">Reference proteome</keyword>
<evidence type="ECO:0000256" key="4">
    <source>
        <dbReference type="SAM" id="Phobius"/>
    </source>
</evidence>
<gene>
    <name evidence="5" type="ORF">IDH45_25005</name>
</gene>
<dbReference type="PANTHER" id="PTHR22550:SF5">
    <property type="entry name" value="LEUCINE ZIPPER PROTEIN 4"/>
    <property type="match status" value="1"/>
</dbReference>
<dbReference type="Pfam" id="PF03323">
    <property type="entry name" value="GerA"/>
    <property type="match status" value="1"/>
</dbReference>
<dbReference type="AlphaFoldDB" id="A0A927CCS5"/>
<dbReference type="PANTHER" id="PTHR22550">
    <property type="entry name" value="SPORE GERMINATION PROTEIN"/>
    <property type="match status" value="1"/>
</dbReference>